<dbReference type="SUPFAM" id="SSF55961">
    <property type="entry name" value="Bet v1-like"/>
    <property type="match status" value="1"/>
</dbReference>
<reference evidence="1" key="1">
    <citation type="submission" date="2023-07" db="EMBL/GenBank/DDBJ databases">
        <title>Black Yeasts Isolated from many extreme environments.</title>
        <authorList>
            <person name="Coleine C."/>
            <person name="Stajich J.E."/>
            <person name="Selbmann L."/>
        </authorList>
    </citation>
    <scope>NUCLEOTIDE SEQUENCE</scope>
    <source>
        <strain evidence="1">CCFEE 5485</strain>
    </source>
</reference>
<dbReference type="AlphaFoldDB" id="A0AAE0WIY3"/>
<name>A0AAE0WIY3_9PEZI</name>
<gene>
    <name evidence="1" type="ORF">LTR78_008518</name>
</gene>
<protein>
    <submittedName>
        <fullName evidence="1">Uncharacterized protein</fullName>
    </submittedName>
</protein>
<dbReference type="Proteomes" id="UP001274830">
    <property type="component" value="Unassembled WGS sequence"/>
</dbReference>
<comment type="caution">
    <text evidence="1">The sequence shown here is derived from an EMBL/GenBank/DDBJ whole genome shotgun (WGS) entry which is preliminary data.</text>
</comment>
<evidence type="ECO:0000313" key="2">
    <source>
        <dbReference type="Proteomes" id="UP001274830"/>
    </source>
</evidence>
<proteinExistence type="predicted"/>
<sequence length="76" mass="8461">MVVHVEPAAIEIAASPQRVREVVLDFPNLSVWHKGHFKYIKVQGGKSGKELVQGDKLEILLDLGMKFSPVIQVPEL</sequence>
<dbReference type="EMBL" id="JAUTXT010000041">
    <property type="protein sequence ID" value="KAK3671595.1"/>
    <property type="molecule type" value="Genomic_DNA"/>
</dbReference>
<organism evidence="1 2">
    <name type="scientific">Recurvomyces mirabilis</name>
    <dbReference type="NCBI Taxonomy" id="574656"/>
    <lineage>
        <taxon>Eukaryota</taxon>
        <taxon>Fungi</taxon>
        <taxon>Dikarya</taxon>
        <taxon>Ascomycota</taxon>
        <taxon>Pezizomycotina</taxon>
        <taxon>Dothideomycetes</taxon>
        <taxon>Dothideomycetidae</taxon>
        <taxon>Mycosphaerellales</taxon>
        <taxon>Teratosphaeriaceae</taxon>
        <taxon>Recurvomyces</taxon>
    </lineage>
</organism>
<evidence type="ECO:0000313" key="1">
    <source>
        <dbReference type="EMBL" id="KAK3671595.1"/>
    </source>
</evidence>
<keyword evidence="2" id="KW-1185">Reference proteome</keyword>
<accession>A0AAE0WIY3</accession>